<feature type="non-terminal residue" evidence="2">
    <location>
        <position position="171"/>
    </location>
</feature>
<feature type="compositionally biased region" description="Basic and acidic residues" evidence="1">
    <location>
        <begin position="135"/>
        <end position="144"/>
    </location>
</feature>
<feature type="compositionally biased region" description="Basic residues" evidence="1">
    <location>
        <begin position="105"/>
        <end position="118"/>
    </location>
</feature>
<dbReference type="EMBL" id="CADCWF010000130">
    <property type="protein sequence ID" value="CAA9555064.1"/>
    <property type="molecule type" value="Genomic_DNA"/>
</dbReference>
<feature type="compositionally biased region" description="Gly residues" evidence="1">
    <location>
        <begin position="160"/>
        <end position="171"/>
    </location>
</feature>
<gene>
    <name evidence="2" type="ORF">AVDCRST_MAG59-2091</name>
</gene>
<feature type="region of interest" description="Disordered" evidence="1">
    <location>
        <begin position="29"/>
        <end position="79"/>
    </location>
</feature>
<feature type="region of interest" description="Disordered" evidence="1">
    <location>
        <begin position="91"/>
        <end position="171"/>
    </location>
</feature>
<evidence type="ECO:0000256" key="1">
    <source>
        <dbReference type="SAM" id="MobiDB-lite"/>
    </source>
</evidence>
<accession>A0A6J4UPW8</accession>
<dbReference type="AlphaFoldDB" id="A0A6J4UPW8"/>
<reference evidence="2" key="1">
    <citation type="submission" date="2020-02" db="EMBL/GenBank/DDBJ databases">
        <authorList>
            <person name="Meier V. D."/>
        </authorList>
    </citation>
    <scope>NUCLEOTIDE SEQUENCE</scope>
    <source>
        <strain evidence="2">AVDCRST_MAG59</strain>
    </source>
</reference>
<protein>
    <submittedName>
        <fullName evidence="2">Uncharacterized protein</fullName>
    </submittedName>
</protein>
<evidence type="ECO:0000313" key="2">
    <source>
        <dbReference type="EMBL" id="CAA9555064.1"/>
    </source>
</evidence>
<feature type="non-terminal residue" evidence="2">
    <location>
        <position position="1"/>
    </location>
</feature>
<organism evidence="2">
    <name type="scientific">uncultured Thermomicrobiales bacterium</name>
    <dbReference type="NCBI Taxonomy" id="1645740"/>
    <lineage>
        <taxon>Bacteria</taxon>
        <taxon>Pseudomonadati</taxon>
        <taxon>Thermomicrobiota</taxon>
        <taxon>Thermomicrobia</taxon>
        <taxon>Thermomicrobiales</taxon>
        <taxon>environmental samples</taxon>
    </lineage>
</organism>
<name>A0A6J4UPW8_9BACT</name>
<proteinExistence type="predicted"/>
<sequence length="171" mass="18445">VLRVWPGRVDTSGRQSDPCPVAATRACRRVPGGHGRGGSRFPGPRRPCRLRLQREDQGRHPVRPGDAPGGRDRAVGGGRPLAVERAALLGRPLRLDLRLPGRPCAGHRHRSAGARRRPHPADGRRRPGPQPGADRGPHGGLGERCRRRRADGPRPCLRRGGSGGENGRLPL</sequence>